<dbReference type="Proteomes" id="UP001234297">
    <property type="component" value="Chromosome 1"/>
</dbReference>
<protein>
    <submittedName>
        <fullName evidence="1">Uncharacterized protein</fullName>
    </submittedName>
</protein>
<evidence type="ECO:0000313" key="2">
    <source>
        <dbReference type="Proteomes" id="UP001234297"/>
    </source>
</evidence>
<keyword evidence="2" id="KW-1185">Reference proteome</keyword>
<name>A0ACC2MPF6_PERAE</name>
<dbReference type="EMBL" id="CM056809">
    <property type="protein sequence ID" value="KAJ8647637.1"/>
    <property type="molecule type" value="Genomic_DNA"/>
</dbReference>
<proteinExistence type="predicted"/>
<sequence length="570" mass="65860">MEKGQDSRKNDQLFSCLISDIKTYTGNDPLLPWLQGIGKLKESLPPHLLKEKLPRFLQRCVRTFESDKRYRNDLRYLRVWIQLMDYVDDPKGLLKAMEINKIGLKRAIFYQAYALYYEKLKKFEESDKMYHFGVQNLAEPLEELQKSYEKFLRRVELYKRRKTRRQEVRAAMTAKGINSHHKEMNSIKSNVKIGKGEYHSTSEIEGTKDQIPREKYKTMKAMKESPSLVAEGKKNSTNRMKMAREKPDSRVCVPSIQHHKNLETDLDKPTPFCSDDTVVVKFVGPAIVGKSEAEDPCHHGLVDPTINMKEAMNAINSMFREPLEVEPKDKRRLKRSQSESNQPSINGFEVFVDESCDLRTEKGPNHLESDEHLKLVNPTSLKEHRTALARKPLQETFQIFRDEVDGSEDDKENKIQHLEKDSVLHVLPHNISNVKDMENSSPMKPKEDTVFCRFIGSTTFGEPEVENACHHGLVDPTVNLKEALDDINGMFGKPLDFIKTNKRKKPVKSLDMKRENIGFTIFTDDNLEEQKATSCSSSKMDVDSILFEPTVFTKEAMYDINEMFGRPLDF</sequence>
<reference evidence="1 2" key="1">
    <citation type="journal article" date="2022" name="Hortic Res">
        <title>A haplotype resolved chromosomal level avocado genome allows analysis of novel avocado genes.</title>
        <authorList>
            <person name="Nath O."/>
            <person name="Fletcher S.J."/>
            <person name="Hayward A."/>
            <person name="Shaw L.M."/>
            <person name="Masouleh A.K."/>
            <person name="Furtado A."/>
            <person name="Henry R.J."/>
            <person name="Mitter N."/>
        </authorList>
    </citation>
    <scope>NUCLEOTIDE SEQUENCE [LARGE SCALE GENOMIC DNA]</scope>
    <source>
        <strain evidence="2">cv. Hass</strain>
    </source>
</reference>
<evidence type="ECO:0000313" key="1">
    <source>
        <dbReference type="EMBL" id="KAJ8647637.1"/>
    </source>
</evidence>
<accession>A0ACC2MPF6</accession>
<organism evidence="1 2">
    <name type="scientific">Persea americana</name>
    <name type="common">Avocado</name>
    <dbReference type="NCBI Taxonomy" id="3435"/>
    <lineage>
        <taxon>Eukaryota</taxon>
        <taxon>Viridiplantae</taxon>
        <taxon>Streptophyta</taxon>
        <taxon>Embryophyta</taxon>
        <taxon>Tracheophyta</taxon>
        <taxon>Spermatophyta</taxon>
        <taxon>Magnoliopsida</taxon>
        <taxon>Magnoliidae</taxon>
        <taxon>Laurales</taxon>
        <taxon>Lauraceae</taxon>
        <taxon>Persea</taxon>
    </lineage>
</organism>
<comment type="caution">
    <text evidence="1">The sequence shown here is derived from an EMBL/GenBank/DDBJ whole genome shotgun (WGS) entry which is preliminary data.</text>
</comment>
<gene>
    <name evidence="1" type="ORF">MRB53_000660</name>
</gene>